<evidence type="ECO:0000259" key="8">
    <source>
        <dbReference type="Pfam" id="PF01261"/>
    </source>
</evidence>
<keyword evidence="7" id="KW-0540">Nuclease</keyword>
<dbReference type="GO" id="GO:0008833">
    <property type="term" value="F:deoxyribonuclease IV (phage-T4-induced) activity"/>
    <property type="evidence" value="ECO:0007669"/>
    <property type="project" value="UniProtKB-UniRule"/>
</dbReference>
<dbReference type="NCBIfam" id="TIGR00587">
    <property type="entry name" value="nfo"/>
    <property type="match status" value="1"/>
</dbReference>
<dbReference type="InterPro" id="IPR018246">
    <property type="entry name" value="AP_endonuc_F2_Zn_BS"/>
</dbReference>
<dbReference type="EC" id="3.1.21.2" evidence="7"/>
<keyword evidence="2 7" id="KW-0479">Metal-binding</keyword>
<dbReference type="InterPro" id="IPR001719">
    <property type="entry name" value="AP_endonuc_2"/>
</dbReference>
<evidence type="ECO:0000313" key="9">
    <source>
        <dbReference type="EMBL" id="PIR97873.1"/>
    </source>
</evidence>
<proteinExistence type="inferred from homology"/>
<dbReference type="PROSITE" id="PS00731">
    <property type="entry name" value="AP_NUCLEASE_F2_3"/>
    <property type="match status" value="1"/>
</dbReference>
<protein>
    <recommendedName>
        <fullName evidence="7">Probable endonuclease 4</fullName>
        <ecNumber evidence="7">3.1.21.2</ecNumber>
    </recommendedName>
    <alternativeName>
        <fullName evidence="7">Endodeoxyribonuclease IV</fullName>
    </alternativeName>
    <alternativeName>
        <fullName evidence="7">Endonuclease IV</fullName>
    </alternativeName>
</protein>
<dbReference type="GO" id="GO:0008081">
    <property type="term" value="F:phosphoric diester hydrolase activity"/>
    <property type="evidence" value="ECO:0007669"/>
    <property type="project" value="TreeGrafter"/>
</dbReference>
<comment type="catalytic activity">
    <reaction evidence="7">
        <text>Endonucleolytic cleavage to 5'-phosphooligonucleotide end-products.</text>
        <dbReference type="EC" id="3.1.21.2"/>
    </reaction>
</comment>
<feature type="binding site" evidence="7">
    <location>
        <position position="111"/>
    </location>
    <ligand>
        <name>Zn(2+)</name>
        <dbReference type="ChEBI" id="CHEBI:29105"/>
        <label>1</label>
    </ligand>
</feature>
<feature type="binding site" evidence="7">
    <location>
        <position position="262"/>
    </location>
    <ligand>
        <name>Zn(2+)</name>
        <dbReference type="ChEBI" id="CHEBI:29105"/>
        <label>2</label>
    </ligand>
</feature>
<dbReference type="InterPro" id="IPR036237">
    <property type="entry name" value="Xyl_isomerase-like_sf"/>
</dbReference>
<evidence type="ECO:0000256" key="7">
    <source>
        <dbReference type="HAMAP-Rule" id="MF_00152"/>
    </source>
</evidence>
<dbReference type="PROSITE" id="PS51432">
    <property type="entry name" value="AP_NUCLEASE_F2_4"/>
    <property type="match status" value="1"/>
</dbReference>
<feature type="binding site" evidence="7">
    <location>
        <position position="183"/>
    </location>
    <ligand>
        <name>Zn(2+)</name>
        <dbReference type="ChEBI" id="CHEBI:29105"/>
        <label>3</label>
    </ligand>
</feature>
<evidence type="ECO:0000256" key="6">
    <source>
        <dbReference type="ARBA" id="ARBA00023204"/>
    </source>
</evidence>
<feature type="binding site" evidence="7">
    <location>
        <position position="217"/>
    </location>
    <ligand>
        <name>Zn(2+)</name>
        <dbReference type="ChEBI" id="CHEBI:29105"/>
        <label>2</label>
    </ligand>
</feature>
<feature type="binding site" evidence="7">
    <location>
        <position position="71"/>
    </location>
    <ligand>
        <name>Zn(2+)</name>
        <dbReference type="ChEBI" id="CHEBI:29105"/>
        <label>1</label>
    </ligand>
</feature>
<evidence type="ECO:0000256" key="5">
    <source>
        <dbReference type="ARBA" id="ARBA00022833"/>
    </source>
</evidence>
<dbReference type="SUPFAM" id="SSF51658">
    <property type="entry name" value="Xylose isomerase-like"/>
    <property type="match status" value="1"/>
</dbReference>
<reference evidence="10" key="1">
    <citation type="submission" date="2017-09" db="EMBL/GenBank/DDBJ databases">
        <title>Depth-based differentiation of microbial function through sediment-hosted aquifers and enrichment of novel symbionts in the deep terrestrial subsurface.</title>
        <authorList>
            <person name="Probst A.J."/>
            <person name="Ladd B."/>
            <person name="Jarett J.K."/>
            <person name="Geller-Mcgrath D.E."/>
            <person name="Sieber C.M.K."/>
            <person name="Emerson J.B."/>
            <person name="Anantharaman K."/>
            <person name="Thomas B.C."/>
            <person name="Malmstrom R."/>
            <person name="Stieglmeier M."/>
            <person name="Klingl A."/>
            <person name="Woyke T."/>
            <person name="Ryan C.M."/>
            <person name="Banfield J.F."/>
        </authorList>
    </citation>
    <scope>NUCLEOTIDE SEQUENCE [LARGE SCALE GENOMIC DNA]</scope>
</reference>
<organism evidence="9 10">
    <name type="scientific">Candidatus Colwellbacteria bacterium CG10_big_fil_rev_8_21_14_0_10_42_22</name>
    <dbReference type="NCBI Taxonomy" id="1974540"/>
    <lineage>
        <taxon>Bacteria</taxon>
        <taxon>Candidatus Colwelliibacteriota</taxon>
    </lineage>
</organism>
<comment type="cofactor">
    <cofactor evidence="7">
        <name>Zn(2+)</name>
        <dbReference type="ChEBI" id="CHEBI:29105"/>
    </cofactor>
    <text evidence="7">Binds 3 Zn(2+) ions.</text>
</comment>
<dbReference type="PANTHER" id="PTHR21445">
    <property type="entry name" value="ENDONUCLEASE IV ENDODEOXYRIBONUCLEASE IV"/>
    <property type="match status" value="1"/>
</dbReference>
<dbReference type="HAMAP" id="MF_00152">
    <property type="entry name" value="Nfo"/>
    <property type="match status" value="1"/>
</dbReference>
<keyword evidence="3 7" id="KW-0227">DNA damage</keyword>
<feature type="binding site" evidence="7">
    <location>
        <position position="147"/>
    </location>
    <ligand>
        <name>Zn(2+)</name>
        <dbReference type="ChEBI" id="CHEBI:29105"/>
        <label>2</label>
    </ligand>
</feature>
<name>A0A2H0VFN3_9BACT</name>
<feature type="binding site" evidence="7">
    <location>
        <position position="232"/>
    </location>
    <ligand>
        <name>Zn(2+)</name>
        <dbReference type="ChEBI" id="CHEBI:29105"/>
        <label>3</label>
    </ligand>
</feature>
<evidence type="ECO:0000256" key="2">
    <source>
        <dbReference type="ARBA" id="ARBA00022723"/>
    </source>
</evidence>
<dbReference type="Gene3D" id="3.20.20.150">
    <property type="entry name" value="Divalent-metal-dependent TIM barrel enzymes"/>
    <property type="match status" value="1"/>
</dbReference>
<gene>
    <name evidence="7" type="primary">nfo</name>
    <name evidence="9" type="ORF">COT89_02265</name>
</gene>
<feature type="domain" description="Xylose isomerase-like TIM barrel" evidence="8">
    <location>
        <begin position="22"/>
        <end position="281"/>
    </location>
</feature>
<dbReference type="InterPro" id="IPR013022">
    <property type="entry name" value="Xyl_isomerase-like_TIM-brl"/>
</dbReference>
<dbReference type="GO" id="GO:0003677">
    <property type="term" value="F:DNA binding"/>
    <property type="evidence" value="ECO:0007669"/>
    <property type="project" value="InterPro"/>
</dbReference>
<keyword evidence="7" id="KW-0255">Endonuclease</keyword>
<keyword evidence="6 7" id="KW-0234">DNA repair</keyword>
<dbReference type="Pfam" id="PF01261">
    <property type="entry name" value="AP_endonuc_2"/>
    <property type="match status" value="1"/>
</dbReference>
<dbReference type="GO" id="GO:0006284">
    <property type="term" value="P:base-excision repair"/>
    <property type="evidence" value="ECO:0007669"/>
    <property type="project" value="TreeGrafter"/>
</dbReference>
<comment type="caution">
    <text evidence="9">The sequence shown here is derived from an EMBL/GenBank/DDBJ whole genome shotgun (WGS) entry which is preliminary data.</text>
</comment>
<feature type="binding site" evidence="7">
    <location>
        <position position="230"/>
    </location>
    <ligand>
        <name>Zn(2+)</name>
        <dbReference type="ChEBI" id="CHEBI:29105"/>
        <label>3</label>
    </ligand>
</feature>
<dbReference type="SMART" id="SM00518">
    <property type="entry name" value="AP2Ec"/>
    <property type="match status" value="1"/>
</dbReference>
<comment type="similarity">
    <text evidence="1 7">Belongs to the AP endonuclease 2 family.</text>
</comment>
<evidence type="ECO:0000256" key="4">
    <source>
        <dbReference type="ARBA" id="ARBA00022801"/>
    </source>
</evidence>
<keyword evidence="4 7" id="KW-0378">Hydrolase</keyword>
<dbReference type="PANTHER" id="PTHR21445:SF0">
    <property type="entry name" value="APURINIC-APYRIMIDINIC ENDONUCLEASE"/>
    <property type="match status" value="1"/>
</dbReference>
<sequence>MVVKRPNLGAHVKAAGGLYRSVENAQAIGAETIQIFGASPRQWRAKTPSKDVVLRFKEEFKNSNIQSVYLHAAYLVNLATSDKDLHKKSVENLAIHFEIANMIGAKGLVFHIGSDKGLNREEALMRVVNGMEQVLKKVSGETLLIMENSSGGGGKIGSDLFEIGKLLKMIKSKRVKICLDTAHAFEAGKIKYESAEIKEYFDKWDKEIGIDNLVVLHANDSKTAYGSNIDRHENIGEGYIGKTGFKNLVREKRLWNKDWILEVPGFDGKGPDKKNLEILKSCFK</sequence>
<accession>A0A2H0VFN3</accession>
<dbReference type="GO" id="GO:0003906">
    <property type="term" value="F:DNA-(apurinic or apyrimidinic site) endonuclease activity"/>
    <property type="evidence" value="ECO:0007669"/>
    <property type="project" value="TreeGrafter"/>
</dbReference>
<dbReference type="AlphaFoldDB" id="A0A2H0VFN3"/>
<evidence type="ECO:0000256" key="3">
    <source>
        <dbReference type="ARBA" id="ARBA00022763"/>
    </source>
</evidence>
<feature type="binding site" evidence="7">
    <location>
        <position position="180"/>
    </location>
    <ligand>
        <name>Zn(2+)</name>
        <dbReference type="ChEBI" id="CHEBI:29105"/>
        <label>2</label>
    </ligand>
</feature>
<dbReference type="EMBL" id="PFAH01000008">
    <property type="protein sequence ID" value="PIR97873.1"/>
    <property type="molecule type" value="Genomic_DNA"/>
</dbReference>
<feature type="binding site" evidence="7">
    <location>
        <position position="147"/>
    </location>
    <ligand>
        <name>Zn(2+)</name>
        <dbReference type="ChEBI" id="CHEBI:29105"/>
        <label>1</label>
    </ligand>
</feature>
<dbReference type="GO" id="GO:0008270">
    <property type="term" value="F:zinc ion binding"/>
    <property type="evidence" value="ECO:0007669"/>
    <property type="project" value="UniProtKB-UniRule"/>
</dbReference>
<keyword evidence="5 7" id="KW-0862">Zinc</keyword>
<evidence type="ECO:0000313" key="10">
    <source>
        <dbReference type="Proteomes" id="UP000231466"/>
    </source>
</evidence>
<evidence type="ECO:0000256" key="1">
    <source>
        <dbReference type="ARBA" id="ARBA00005340"/>
    </source>
</evidence>
<dbReference type="Proteomes" id="UP000231466">
    <property type="component" value="Unassembled WGS sequence"/>
</dbReference>
<comment type="function">
    <text evidence="7">Endonuclease IV plays a role in DNA repair. It cleaves phosphodiester bonds at apurinic or apyrimidinic (AP) sites, generating a 3'-hydroxyl group and a 5'-terminal sugar phosphate.</text>
</comment>
<dbReference type="CDD" id="cd00019">
    <property type="entry name" value="AP2Ec"/>
    <property type="match status" value="1"/>
</dbReference>